<comment type="similarity">
    <text evidence="9 10">Belongs to the ComGC family.</text>
</comment>
<dbReference type="EMBL" id="JBHRSA010000004">
    <property type="protein sequence ID" value="MFC3039054.1"/>
    <property type="molecule type" value="Genomic_DNA"/>
</dbReference>
<keyword evidence="6 10" id="KW-1133">Transmembrane helix</keyword>
<dbReference type="Pfam" id="PF07963">
    <property type="entry name" value="N_methyl"/>
    <property type="match status" value="1"/>
</dbReference>
<evidence type="ECO:0000256" key="5">
    <source>
        <dbReference type="ARBA" id="ARBA00022692"/>
    </source>
</evidence>
<organism evidence="11 12">
    <name type="scientific">Virgibacillus xinjiangensis</name>
    <dbReference type="NCBI Taxonomy" id="393090"/>
    <lineage>
        <taxon>Bacteria</taxon>
        <taxon>Bacillati</taxon>
        <taxon>Bacillota</taxon>
        <taxon>Bacilli</taxon>
        <taxon>Bacillales</taxon>
        <taxon>Bacillaceae</taxon>
        <taxon>Virgibacillus</taxon>
    </lineage>
</organism>
<comment type="subunit">
    <text evidence="10">Homodimer.</text>
</comment>
<dbReference type="SUPFAM" id="SSF54523">
    <property type="entry name" value="Pili subunits"/>
    <property type="match status" value="1"/>
</dbReference>
<dbReference type="InterPro" id="IPR016940">
    <property type="entry name" value="ComGC"/>
</dbReference>
<dbReference type="RefSeq" id="WP_390267709.1">
    <property type="nucleotide sequence ID" value="NZ_JBHRSA010000004.1"/>
</dbReference>
<dbReference type="InterPro" id="IPR012902">
    <property type="entry name" value="N_methyl_site"/>
</dbReference>
<dbReference type="PIRSF" id="PIRSF029928">
    <property type="entry name" value="Late_competence_ComGC"/>
    <property type="match status" value="1"/>
</dbReference>
<protein>
    <recommendedName>
        <fullName evidence="10">ComG operon protein 3</fullName>
    </recommendedName>
</protein>
<reference evidence="12" key="1">
    <citation type="journal article" date="2019" name="Int. J. Syst. Evol. Microbiol.">
        <title>The Global Catalogue of Microorganisms (GCM) 10K type strain sequencing project: providing services to taxonomists for standard genome sequencing and annotation.</title>
        <authorList>
            <consortium name="The Broad Institute Genomics Platform"/>
            <consortium name="The Broad Institute Genome Sequencing Center for Infectious Disease"/>
            <person name="Wu L."/>
            <person name="Ma J."/>
        </authorList>
    </citation>
    <scope>NUCLEOTIDE SEQUENCE [LARGE SCALE GENOMIC DNA]</scope>
    <source>
        <strain evidence="12">KCTC 13128</strain>
    </source>
</reference>
<comment type="caution">
    <text evidence="11">The sequence shown here is derived from an EMBL/GenBank/DDBJ whole genome shotgun (WGS) entry which is preliminary data.</text>
</comment>
<evidence type="ECO:0000313" key="11">
    <source>
        <dbReference type="EMBL" id="MFC3039054.1"/>
    </source>
</evidence>
<dbReference type="PROSITE" id="PS00409">
    <property type="entry name" value="PROKAR_NTER_METHYL"/>
    <property type="match status" value="1"/>
</dbReference>
<name>A0ABV7CRS2_9BACI</name>
<evidence type="ECO:0000256" key="9">
    <source>
        <dbReference type="ARBA" id="ARBA00043982"/>
    </source>
</evidence>
<keyword evidence="12" id="KW-1185">Reference proteome</keyword>
<dbReference type="NCBIfam" id="NF040999">
    <property type="entry name" value="pilin_ComGC"/>
    <property type="match status" value="1"/>
</dbReference>
<keyword evidence="3 10" id="KW-1003">Cell membrane</keyword>
<keyword evidence="8 10" id="KW-0178">Competence</keyword>
<keyword evidence="5 10" id="KW-0812">Transmembrane</keyword>
<dbReference type="InterPro" id="IPR045584">
    <property type="entry name" value="Pilin-like"/>
</dbReference>
<dbReference type="PRINTS" id="PR00813">
    <property type="entry name" value="BCTERIALGSPG"/>
</dbReference>
<evidence type="ECO:0000313" key="12">
    <source>
        <dbReference type="Proteomes" id="UP001595279"/>
    </source>
</evidence>
<dbReference type="Gene3D" id="3.30.700.10">
    <property type="entry name" value="Glycoprotein, Type 4 Pilin"/>
    <property type="match status" value="1"/>
</dbReference>
<evidence type="ECO:0000256" key="1">
    <source>
        <dbReference type="ARBA" id="ARBA00004162"/>
    </source>
</evidence>
<keyword evidence="10" id="KW-0813">Transport</keyword>
<comment type="function">
    <text evidence="10">Required for transformation and DNA binding.</text>
</comment>
<evidence type="ECO:0000256" key="4">
    <source>
        <dbReference type="ARBA" id="ARBA00022481"/>
    </source>
</evidence>
<evidence type="ECO:0000256" key="6">
    <source>
        <dbReference type="ARBA" id="ARBA00022989"/>
    </source>
</evidence>
<dbReference type="PANTHER" id="PTHR30093:SF2">
    <property type="entry name" value="TYPE II SECRETION SYSTEM PROTEIN H"/>
    <property type="match status" value="1"/>
</dbReference>
<evidence type="ECO:0000256" key="7">
    <source>
        <dbReference type="ARBA" id="ARBA00023136"/>
    </source>
</evidence>
<accession>A0ABV7CRS2</accession>
<dbReference type="NCBIfam" id="TIGR02532">
    <property type="entry name" value="IV_pilin_GFxxxE"/>
    <property type="match status" value="1"/>
</dbReference>
<evidence type="ECO:0000256" key="10">
    <source>
        <dbReference type="PIRNR" id="PIRNR029928"/>
    </source>
</evidence>
<keyword evidence="4" id="KW-0488">Methylation</keyword>
<proteinExistence type="inferred from homology"/>
<evidence type="ECO:0000256" key="8">
    <source>
        <dbReference type="ARBA" id="ARBA00023287"/>
    </source>
</evidence>
<dbReference type="InterPro" id="IPR000983">
    <property type="entry name" value="Bac_GSPG_pilin"/>
</dbReference>
<evidence type="ECO:0000256" key="3">
    <source>
        <dbReference type="ARBA" id="ARBA00022475"/>
    </source>
</evidence>
<keyword evidence="7 10" id="KW-0472">Membrane</keyword>
<dbReference type="PANTHER" id="PTHR30093">
    <property type="entry name" value="GENERAL SECRETION PATHWAY PROTEIN G"/>
    <property type="match status" value="1"/>
</dbReference>
<gene>
    <name evidence="11" type="primary">comGC</name>
    <name evidence="11" type="ORF">ACFOGI_02140</name>
</gene>
<dbReference type="Proteomes" id="UP001595279">
    <property type="component" value="Unassembled WGS sequence"/>
</dbReference>
<comment type="subcellular location">
    <subcellularLocation>
        <location evidence="1">Cell membrane</location>
        <topology evidence="1">Single-pass membrane protein</topology>
    </subcellularLocation>
    <subcellularLocation>
        <location evidence="2">Cell surface</location>
    </subcellularLocation>
</comment>
<feature type="transmembrane region" description="Helical" evidence="10">
    <location>
        <begin position="7"/>
        <end position="28"/>
    </location>
</feature>
<sequence length="106" mass="11419">MLKSNKGFTLIEMLIVLTIISVLIILIVPNLSTRSESVHDTGCEALVSVVESQVALYHLENGDYPETLAALAADDYITEDQTTCSNGQDLNYTNTDGSVSVPTAIE</sequence>
<evidence type="ECO:0000256" key="2">
    <source>
        <dbReference type="ARBA" id="ARBA00004241"/>
    </source>
</evidence>